<evidence type="ECO:0000313" key="1">
    <source>
        <dbReference type="EMBL" id="KAK4651764.1"/>
    </source>
</evidence>
<sequence>MAVGTTGPTSQRLTSSRSTDISEHWHLHLNINHKFETQERHKAFTAPLVVNRFLAAGSESASTVWERLLDREDGFLHKSQTQERQVNR</sequence>
<proteinExistence type="predicted"/>
<name>A0ABR0G7M6_9PEZI</name>
<keyword evidence="2" id="KW-1185">Reference proteome</keyword>
<protein>
    <submittedName>
        <fullName evidence="1">Uncharacterized protein</fullName>
    </submittedName>
</protein>
<comment type="caution">
    <text evidence="1">The sequence shown here is derived from an EMBL/GenBank/DDBJ whole genome shotgun (WGS) entry which is preliminary data.</text>
</comment>
<dbReference type="EMBL" id="JAFFHA010000008">
    <property type="protein sequence ID" value="KAK4651764.1"/>
    <property type="molecule type" value="Genomic_DNA"/>
</dbReference>
<dbReference type="Proteomes" id="UP001323405">
    <property type="component" value="Unassembled WGS sequence"/>
</dbReference>
<accession>A0ABR0G7M6</accession>
<gene>
    <name evidence="1" type="ORF">QC762_0096050</name>
</gene>
<dbReference type="RefSeq" id="XP_062740739.1">
    <property type="nucleotide sequence ID" value="XM_062884105.1"/>
</dbReference>
<evidence type="ECO:0000313" key="2">
    <source>
        <dbReference type="Proteomes" id="UP001323405"/>
    </source>
</evidence>
<dbReference type="GeneID" id="87903884"/>
<reference evidence="1 2" key="1">
    <citation type="journal article" date="2023" name="bioRxiv">
        <title>High-quality genome assemblies of four members of thePodospora anserinaspecies complex.</title>
        <authorList>
            <person name="Ament-Velasquez S.L."/>
            <person name="Vogan A.A."/>
            <person name="Wallerman O."/>
            <person name="Hartmann F."/>
            <person name="Gautier V."/>
            <person name="Silar P."/>
            <person name="Giraud T."/>
            <person name="Johannesson H."/>
        </authorList>
    </citation>
    <scope>NUCLEOTIDE SEQUENCE [LARGE SCALE GENOMIC DNA]</scope>
    <source>
        <strain evidence="1 2">CBS 415.72m</strain>
    </source>
</reference>
<organism evidence="1 2">
    <name type="scientific">Podospora pseudocomata</name>
    <dbReference type="NCBI Taxonomy" id="2093779"/>
    <lineage>
        <taxon>Eukaryota</taxon>
        <taxon>Fungi</taxon>
        <taxon>Dikarya</taxon>
        <taxon>Ascomycota</taxon>
        <taxon>Pezizomycotina</taxon>
        <taxon>Sordariomycetes</taxon>
        <taxon>Sordariomycetidae</taxon>
        <taxon>Sordariales</taxon>
        <taxon>Podosporaceae</taxon>
        <taxon>Podospora</taxon>
    </lineage>
</organism>